<keyword evidence="2" id="KW-0812">Transmembrane</keyword>
<feature type="compositionally biased region" description="Low complexity" evidence="1">
    <location>
        <begin position="15"/>
        <end position="30"/>
    </location>
</feature>
<keyword evidence="2" id="KW-0472">Membrane</keyword>
<evidence type="ECO:0000256" key="2">
    <source>
        <dbReference type="SAM" id="Phobius"/>
    </source>
</evidence>
<feature type="compositionally biased region" description="Basic residues" evidence="1">
    <location>
        <begin position="46"/>
        <end position="59"/>
    </location>
</feature>
<keyword evidence="4" id="KW-1185">Reference proteome</keyword>
<keyword evidence="2" id="KW-1133">Transmembrane helix</keyword>
<gene>
    <name evidence="3" type="ORF">M422DRAFT_265019</name>
</gene>
<evidence type="ECO:0000313" key="4">
    <source>
        <dbReference type="Proteomes" id="UP000054279"/>
    </source>
</evidence>
<name>A0A0C9TS93_SPHS4</name>
<evidence type="ECO:0000256" key="1">
    <source>
        <dbReference type="SAM" id="MobiDB-lite"/>
    </source>
</evidence>
<proteinExistence type="predicted"/>
<protein>
    <submittedName>
        <fullName evidence="3">Uncharacterized protein</fullName>
    </submittedName>
</protein>
<dbReference type="Proteomes" id="UP000054279">
    <property type="component" value="Unassembled WGS sequence"/>
</dbReference>
<dbReference type="AlphaFoldDB" id="A0A0C9TS93"/>
<sequence length="162" mass="17203">MWAYVHLRDASRPVALAAPTKSPASTATNRPHPEPEPSPSNPPAPRPKHARPKTSKACRKQGDGCHRCEVTGFPYLFQPELPATDAAKERKPRPLLPRAQAQKLAANGGARLNSDRDIISCIVVVVVVVAAIAAAGVVLDSQDALVAPDFIHRRRCAAAASG</sequence>
<feature type="region of interest" description="Disordered" evidence="1">
    <location>
        <begin position="8"/>
        <end position="66"/>
    </location>
</feature>
<reference evidence="3 4" key="1">
    <citation type="submission" date="2014-06" db="EMBL/GenBank/DDBJ databases">
        <title>Evolutionary Origins and Diversification of the Mycorrhizal Mutualists.</title>
        <authorList>
            <consortium name="DOE Joint Genome Institute"/>
            <consortium name="Mycorrhizal Genomics Consortium"/>
            <person name="Kohler A."/>
            <person name="Kuo A."/>
            <person name="Nagy L.G."/>
            <person name="Floudas D."/>
            <person name="Copeland A."/>
            <person name="Barry K.W."/>
            <person name="Cichocki N."/>
            <person name="Veneault-Fourrey C."/>
            <person name="LaButti K."/>
            <person name="Lindquist E.A."/>
            <person name="Lipzen A."/>
            <person name="Lundell T."/>
            <person name="Morin E."/>
            <person name="Murat C."/>
            <person name="Riley R."/>
            <person name="Ohm R."/>
            <person name="Sun H."/>
            <person name="Tunlid A."/>
            <person name="Henrissat B."/>
            <person name="Grigoriev I.V."/>
            <person name="Hibbett D.S."/>
            <person name="Martin F."/>
        </authorList>
    </citation>
    <scope>NUCLEOTIDE SEQUENCE [LARGE SCALE GENOMIC DNA]</scope>
    <source>
        <strain evidence="3 4">SS14</strain>
    </source>
</reference>
<dbReference type="HOGENOM" id="CLU_1636470_0_0_1"/>
<feature type="compositionally biased region" description="Pro residues" evidence="1">
    <location>
        <begin position="36"/>
        <end position="45"/>
    </location>
</feature>
<accession>A0A0C9TS93</accession>
<evidence type="ECO:0000313" key="3">
    <source>
        <dbReference type="EMBL" id="KIJ33138.1"/>
    </source>
</evidence>
<dbReference type="EMBL" id="KN837217">
    <property type="protein sequence ID" value="KIJ33138.1"/>
    <property type="molecule type" value="Genomic_DNA"/>
</dbReference>
<feature type="transmembrane region" description="Helical" evidence="2">
    <location>
        <begin position="118"/>
        <end position="139"/>
    </location>
</feature>
<organism evidence="3 4">
    <name type="scientific">Sphaerobolus stellatus (strain SS14)</name>
    <dbReference type="NCBI Taxonomy" id="990650"/>
    <lineage>
        <taxon>Eukaryota</taxon>
        <taxon>Fungi</taxon>
        <taxon>Dikarya</taxon>
        <taxon>Basidiomycota</taxon>
        <taxon>Agaricomycotina</taxon>
        <taxon>Agaricomycetes</taxon>
        <taxon>Phallomycetidae</taxon>
        <taxon>Geastrales</taxon>
        <taxon>Sphaerobolaceae</taxon>
        <taxon>Sphaerobolus</taxon>
    </lineage>
</organism>